<comment type="caution">
    <text evidence="2">The sequence shown here is derived from an EMBL/GenBank/DDBJ whole genome shotgun (WGS) entry which is preliminary data.</text>
</comment>
<organism evidence="2 3">
    <name type="scientific">Escherichia coli</name>
    <dbReference type="NCBI Taxonomy" id="562"/>
    <lineage>
        <taxon>Bacteria</taxon>
        <taxon>Pseudomonadati</taxon>
        <taxon>Pseudomonadota</taxon>
        <taxon>Gammaproteobacteria</taxon>
        <taxon>Enterobacterales</taxon>
        <taxon>Enterobacteriaceae</taxon>
        <taxon>Escherichia</taxon>
    </lineage>
</organism>
<dbReference type="EMBL" id="JACZOI010000196">
    <property type="protein sequence ID" value="MBE0980592.1"/>
    <property type="molecule type" value="Genomic_DNA"/>
</dbReference>
<proteinExistence type="predicted"/>
<accession>A0A0L7A3J8</accession>
<dbReference type="RefSeq" id="WP_000749484.1">
    <property type="nucleotide sequence ID" value="NZ_BFQO01000003.1"/>
</dbReference>
<reference evidence="2 3" key="1">
    <citation type="submission" date="2020-02" db="EMBL/GenBank/DDBJ databases">
        <title>WGS of Carbapenem-Resistant Enterobacteriaceae.</title>
        <authorList>
            <person name="Tokajian S."/>
            <person name="El Chaar M."/>
            <person name="El Khoury M."/>
        </authorList>
    </citation>
    <scope>NUCLEOTIDE SEQUENCE [LARGE SCALE GENOMIC DNA]</scope>
    <source>
        <strain evidence="2 3">ECM_75</strain>
    </source>
</reference>
<dbReference type="Proteomes" id="UP000640866">
    <property type="component" value="Unassembled WGS sequence"/>
</dbReference>
<evidence type="ECO:0000313" key="3">
    <source>
        <dbReference type="Proteomes" id="UP000472856"/>
    </source>
</evidence>
<reference evidence="1" key="2">
    <citation type="submission" date="2020-09" db="EMBL/GenBank/DDBJ databases">
        <title>Emerging polyconal dissemination of OXA-244-producing E. coli in France.</title>
        <authorList>
            <person name="Emeraud C."/>
            <person name="Girlich D."/>
            <person name="Bonnin R.A."/>
            <person name="Jousset A.B."/>
            <person name="Naas T."/>
            <person name="Dortet L."/>
        </authorList>
    </citation>
    <scope>NUCLEOTIDE SEQUENCE</scope>
    <source>
        <strain evidence="1">225E3</strain>
    </source>
</reference>
<dbReference type="AlphaFoldDB" id="A0A0L7A3J8"/>
<gene>
    <name evidence="2" type="ORF">G5603_06130</name>
    <name evidence="1" type="ORF">IH772_25640</name>
</gene>
<sequence length="239" mass="26370">MKKSNGLTLKLDGTTPGQLSMAKLVKYMSALVDLYGSADSVHFDCVSEGSADLNAWVDNDICYNAVIARASLSAKEKSPAYQKIVNLLEHDGFSAKLLGRNHSTIIAFPRVKKEPIPLLITKTSEVQGRLYSVGGKDNSIPVRIEGANGETFKCEATPDLAAALGSHLFKYIRVKGDGCWEKKNNKWELKKLKITSFVLLKKSSLKDAINAIKQVPGDQWSEERDVDSILRTLRKINCE</sequence>
<evidence type="ECO:0000313" key="1">
    <source>
        <dbReference type="EMBL" id="MBE0980592.1"/>
    </source>
</evidence>
<evidence type="ECO:0000313" key="2">
    <source>
        <dbReference type="EMBL" id="NGE87772.1"/>
    </source>
</evidence>
<dbReference type="EMBL" id="JAAJRI010000002">
    <property type="protein sequence ID" value="NGE87772.1"/>
    <property type="molecule type" value="Genomic_DNA"/>
</dbReference>
<dbReference type="Proteomes" id="UP000472856">
    <property type="component" value="Unassembled WGS sequence"/>
</dbReference>
<protein>
    <submittedName>
        <fullName evidence="2">Uncharacterized protein</fullName>
    </submittedName>
</protein>
<name>A0A0L7A3J8_ECOLX</name>